<dbReference type="PANTHER" id="PTHR48228">
    <property type="entry name" value="SUCCINYL-COA--D-CITRAMALATE COA-TRANSFERASE"/>
    <property type="match status" value="1"/>
</dbReference>
<dbReference type="Proteomes" id="UP000229278">
    <property type="component" value="Unassembled WGS sequence"/>
</dbReference>
<organism evidence="1 2">
    <name type="scientific">Candidatus Contendibacter odensensis</name>
    <dbReference type="NCBI Taxonomy" id="1400860"/>
    <lineage>
        <taxon>Bacteria</taxon>
        <taxon>Pseudomonadati</taxon>
        <taxon>Pseudomonadota</taxon>
        <taxon>Gammaproteobacteria</taxon>
        <taxon>Candidatus Competibacteraceae</taxon>
        <taxon>Candidatus Contendibacter</taxon>
    </lineage>
</organism>
<dbReference type="InterPro" id="IPR044855">
    <property type="entry name" value="CoA-Trfase_III_dom3_sf"/>
</dbReference>
<dbReference type="GO" id="GO:0003824">
    <property type="term" value="F:catalytic activity"/>
    <property type="evidence" value="ECO:0007669"/>
    <property type="project" value="InterPro"/>
</dbReference>
<dbReference type="InterPro" id="IPR023606">
    <property type="entry name" value="CoA-Trfase_III_dom_1_sf"/>
</dbReference>
<name>A0A2G6PE95_9GAMM</name>
<dbReference type="InterPro" id="IPR050509">
    <property type="entry name" value="CoA-transferase_III"/>
</dbReference>
<dbReference type="Gene3D" id="3.40.50.10540">
    <property type="entry name" value="Crotonobetainyl-coa:carnitine coa-transferase, domain 1"/>
    <property type="match status" value="1"/>
</dbReference>
<comment type="caution">
    <text evidence="1">The sequence shown here is derived from an EMBL/GenBank/DDBJ whole genome shotgun (WGS) entry which is preliminary data.</text>
</comment>
<dbReference type="InterPro" id="IPR003673">
    <property type="entry name" value="CoA-Trfase_fam_III"/>
</dbReference>
<evidence type="ECO:0000313" key="2">
    <source>
        <dbReference type="Proteomes" id="UP000229278"/>
    </source>
</evidence>
<dbReference type="Pfam" id="PF02515">
    <property type="entry name" value="CoA_transf_3"/>
    <property type="match status" value="1"/>
</dbReference>
<gene>
    <name evidence="1" type="ORF">CSA09_04865</name>
</gene>
<dbReference type="EMBL" id="PDTV01000011">
    <property type="protein sequence ID" value="PIE82883.1"/>
    <property type="molecule type" value="Genomic_DNA"/>
</dbReference>
<proteinExistence type="predicted"/>
<reference evidence="1 2" key="1">
    <citation type="submission" date="2017-10" db="EMBL/GenBank/DDBJ databases">
        <title>Novel microbial diversity and functional potential in the marine mammal oral microbiome.</title>
        <authorList>
            <person name="Dudek N.K."/>
            <person name="Sun C.L."/>
            <person name="Burstein D."/>
            <person name="Kantor R.S."/>
            <person name="Aliaga Goltsman D.S."/>
            <person name="Bik E.M."/>
            <person name="Thomas B.C."/>
            <person name="Banfield J.F."/>
            <person name="Relman D.A."/>
        </authorList>
    </citation>
    <scope>NUCLEOTIDE SEQUENCE [LARGE SCALE GENOMIC DNA]</scope>
    <source>
        <strain evidence="1">DOLJORAL78_50_517</strain>
    </source>
</reference>
<dbReference type="Gene3D" id="3.30.1540.10">
    <property type="entry name" value="formyl-coa transferase, domain 3"/>
    <property type="match status" value="1"/>
</dbReference>
<protein>
    <submittedName>
        <fullName evidence="1">Carnitine dehydratase</fullName>
    </submittedName>
</protein>
<evidence type="ECO:0000313" key="1">
    <source>
        <dbReference type="EMBL" id="PIE82883.1"/>
    </source>
</evidence>
<dbReference type="PANTHER" id="PTHR48228:SF5">
    <property type="entry name" value="ALPHA-METHYLACYL-COA RACEMASE"/>
    <property type="match status" value="1"/>
</dbReference>
<dbReference type="SUPFAM" id="SSF89796">
    <property type="entry name" value="CoA-transferase family III (CaiB/BaiF)"/>
    <property type="match status" value="1"/>
</dbReference>
<accession>A0A2G6PE95</accession>
<dbReference type="AlphaFoldDB" id="A0A2G6PE95"/>
<sequence length="392" mass="43200">MGPLKGIKVVEFAGLGPVPFCAMLFSDLGADVVQINRPARSTESELFSTKKNIPNRGRCLIELDLKSSTDLETAWRLIERADVLIEGFRPNVMERLGLGPIPCQARNPRLIYGRMTGWGQSGPLAHTAGHDINYLALSGALHAIGRADSGPTPPLNLIADYGGGAMLLAIGILAALYEARHSGQGQVVDAAMTDGSALLMAAMYSLKAMNYWYDQRESNVLDGGAHFYDTYQCADGKWLAVGSIEPQFYQLLLEGCDVTDPDPQRQWLPTSWPMMKERLRAAFRRKTRDEWCAQFENSDACVTPVLSMEEAPNHPHNQARQTFVTHDDLVQPAPAPRFSRTPAEIKSAPATPVKKTEDWLADWGFSDSDIAHFTAHGHFQAVTCMTHHQPTI</sequence>